<protein>
    <submittedName>
        <fullName evidence="1">ATP-binding protein</fullName>
    </submittedName>
</protein>
<dbReference type="EMBL" id="CP073041">
    <property type="protein sequence ID" value="UXE64478.1"/>
    <property type="molecule type" value="Genomic_DNA"/>
</dbReference>
<dbReference type="KEGG" id="wna:KA717_19625"/>
<organism evidence="1">
    <name type="scientific">Woronichinia naegeliana WA131</name>
    <dbReference type="NCBI Taxonomy" id="2824559"/>
    <lineage>
        <taxon>Bacteria</taxon>
        <taxon>Bacillati</taxon>
        <taxon>Cyanobacteriota</taxon>
        <taxon>Cyanophyceae</taxon>
        <taxon>Synechococcales</taxon>
        <taxon>Coelosphaeriaceae</taxon>
        <taxon>Woronichinia</taxon>
    </lineage>
</organism>
<keyword evidence="1" id="KW-0547">Nucleotide-binding</keyword>
<dbReference type="GO" id="GO:0005524">
    <property type="term" value="F:ATP binding"/>
    <property type="evidence" value="ECO:0007669"/>
    <property type="project" value="UniProtKB-KW"/>
</dbReference>
<sequence length="445" mass="51275">MSQDLITNLYNAFDPDKVLPAGDPVYVDLKAVRGDSDIIRDFGHKILRSPNRNTCQLYVGHRGGGKSTELLRLKAELERQGCFVVYFAADEEDIDQEDAQYTDILIACTRHLLKALKDADTQPLFRWIEERWRDLEDIASLEITVQDLKIENLIPLFAKLSANIRAIPTERAKIREKLNPHTVTLLNALNLFIEDGKRKLSEGKTQLVIIADNLDRIAPVLKTDRTNHDEIFLDRANQLKGLACHVIYTIPISLAYSIRATELRNLYDGDPLALPMVMVQQRDNSPCIEGLSLMKTVVEKRVQQFSPTRSLETEIFETKEVLERLCLMSGGHMRNLMFLIESAIDHVNSLPITIRAAQRAITQARDIFRSTVEDKQWEILADVYRNKVIKNNDEYRKLLFNHCILQYVDFDEQEEMQRWYDVHPLILGIQEFKKELEKSQNLSGN</sequence>
<reference evidence="1" key="1">
    <citation type="submission" date="2021-04" db="EMBL/GenBank/DDBJ databases">
        <title>Genome sequence of Woronichinia naegeliana from Washington state freshwater lake bloom.</title>
        <authorList>
            <person name="Dreher T.W."/>
        </authorList>
    </citation>
    <scope>NUCLEOTIDE SEQUENCE</scope>
    <source>
        <strain evidence="1">WA131</strain>
    </source>
</reference>
<proteinExistence type="predicted"/>
<accession>A0A977L2T9</accession>
<keyword evidence="1" id="KW-0067">ATP-binding</keyword>
<gene>
    <name evidence="1" type="ORF">KA717_19625</name>
</gene>
<dbReference type="Proteomes" id="UP001065613">
    <property type="component" value="Chromosome"/>
</dbReference>
<name>A0A977L2T9_9CYAN</name>
<dbReference type="AlphaFoldDB" id="A0A977L2T9"/>
<evidence type="ECO:0000313" key="1">
    <source>
        <dbReference type="EMBL" id="UXE64478.1"/>
    </source>
</evidence>